<dbReference type="GO" id="GO:0005576">
    <property type="term" value="C:extracellular region"/>
    <property type="evidence" value="ECO:0007669"/>
    <property type="project" value="UniProtKB-SubCell"/>
</dbReference>
<dbReference type="InterPro" id="IPR017996">
    <property type="entry name" value="MRJP/yellow-related"/>
</dbReference>
<dbReference type="InterPro" id="IPR011042">
    <property type="entry name" value="6-blade_b-propeller_TolB-like"/>
</dbReference>
<evidence type="ECO:0000256" key="3">
    <source>
        <dbReference type="ARBA" id="ARBA00022525"/>
    </source>
</evidence>
<evidence type="ECO:0000256" key="2">
    <source>
        <dbReference type="ARBA" id="ARBA00009127"/>
    </source>
</evidence>
<organism evidence="5 6">
    <name type="scientific">Gryllus longicercus</name>
    <dbReference type="NCBI Taxonomy" id="2509291"/>
    <lineage>
        <taxon>Eukaryota</taxon>
        <taxon>Metazoa</taxon>
        <taxon>Ecdysozoa</taxon>
        <taxon>Arthropoda</taxon>
        <taxon>Hexapoda</taxon>
        <taxon>Insecta</taxon>
        <taxon>Pterygota</taxon>
        <taxon>Neoptera</taxon>
        <taxon>Polyneoptera</taxon>
        <taxon>Orthoptera</taxon>
        <taxon>Ensifera</taxon>
        <taxon>Gryllidea</taxon>
        <taxon>Grylloidea</taxon>
        <taxon>Gryllidae</taxon>
        <taxon>Gryllinae</taxon>
        <taxon>Gryllus</taxon>
    </lineage>
</organism>
<comment type="subcellular location">
    <subcellularLocation>
        <location evidence="1">Secreted</location>
    </subcellularLocation>
</comment>
<accession>A0AAN9Z6X3</accession>
<dbReference type="FunFam" id="2.120.10.30:FF:000053">
    <property type="entry name" value="protein yellow"/>
    <property type="match status" value="1"/>
</dbReference>
<reference evidence="5 6" key="1">
    <citation type="submission" date="2024-03" db="EMBL/GenBank/DDBJ databases">
        <title>The genome assembly and annotation of the cricket Gryllus longicercus Weissman &amp; Gray.</title>
        <authorList>
            <person name="Szrajer S."/>
            <person name="Gray D."/>
            <person name="Ylla G."/>
        </authorList>
    </citation>
    <scope>NUCLEOTIDE SEQUENCE [LARGE SCALE GENOMIC DNA]</scope>
    <source>
        <strain evidence="5">DAG 2021-001</strain>
        <tissue evidence="5">Whole body minus gut</tissue>
    </source>
</reference>
<keyword evidence="4" id="KW-0732">Signal</keyword>
<feature type="signal peptide" evidence="4">
    <location>
        <begin position="1"/>
        <end position="19"/>
    </location>
</feature>
<dbReference type="SUPFAM" id="SSF63829">
    <property type="entry name" value="Calcium-dependent phosphotriesterase"/>
    <property type="match status" value="1"/>
</dbReference>
<evidence type="ECO:0000256" key="1">
    <source>
        <dbReference type="ARBA" id="ARBA00004613"/>
    </source>
</evidence>
<keyword evidence="6" id="KW-1185">Reference proteome</keyword>
<evidence type="ECO:0000313" key="5">
    <source>
        <dbReference type="EMBL" id="KAK7870493.1"/>
    </source>
</evidence>
<evidence type="ECO:0000256" key="4">
    <source>
        <dbReference type="SAM" id="SignalP"/>
    </source>
</evidence>
<evidence type="ECO:0000313" key="6">
    <source>
        <dbReference type="Proteomes" id="UP001378592"/>
    </source>
</evidence>
<comment type="similarity">
    <text evidence="2">Belongs to the major royal jelly protein family.</text>
</comment>
<dbReference type="PANTHER" id="PTHR10009">
    <property type="entry name" value="PROTEIN YELLOW-RELATED"/>
    <property type="match status" value="1"/>
</dbReference>
<protein>
    <recommendedName>
        <fullName evidence="7">Bee-milk protein</fullName>
    </recommendedName>
</protein>
<dbReference type="Gene3D" id="2.120.10.30">
    <property type="entry name" value="TolB, C-terminal domain"/>
    <property type="match status" value="1"/>
</dbReference>
<proteinExistence type="inferred from homology"/>
<comment type="caution">
    <text evidence="5">The sequence shown here is derived from an EMBL/GenBank/DDBJ whole genome shotgun (WGS) entry which is preliminary data.</text>
</comment>
<dbReference type="EMBL" id="JAZDUA010000056">
    <property type="protein sequence ID" value="KAK7870493.1"/>
    <property type="molecule type" value="Genomic_DNA"/>
</dbReference>
<dbReference type="PANTHER" id="PTHR10009:SF6">
    <property type="entry name" value="FI16876P1"/>
    <property type="match status" value="1"/>
</dbReference>
<feature type="chain" id="PRO_5042894423" description="Bee-milk protein" evidence="4">
    <location>
        <begin position="20"/>
        <end position="376"/>
    </location>
</feature>
<name>A0AAN9Z6X3_9ORTH</name>
<dbReference type="AlphaFoldDB" id="A0AAN9Z6X3"/>
<sequence>MSPLGALVLVGACVALAAASCDKSLEQDLTFMLNGANLAWPCASTRNIYQTSGRYVSKNVIATRVQIHRDVAFVALPRYKPGVPFTLGKMWLKGRDCMATLAPFPCWSLQEEGNCQALQSVVDLFLDANDILWVLDVGIVNTLETPIRRCPPKVVAINVKTGRVVKVIDLSSLVTPNSRLQYLVVDYAPDGRAYVYISDAASRAILVYDITLSKGYRVVLPQAVTSGCARRDVLYLALIRKSCGSTVLYFTYLSGSRLFSIRTEHLRRGCARGTVVDVGPKPAPLVLLGTDNGAAIFFRKKGESDIYMWNTQTCFKPQNFLLVQNGGECRLATHVVPGYKRLMWVLESNFHDYIQGCVGCVGASVSLKPLVKSCDD</sequence>
<dbReference type="Pfam" id="PF03022">
    <property type="entry name" value="MRJP"/>
    <property type="match status" value="1"/>
</dbReference>
<gene>
    <name evidence="5" type="ORF">R5R35_002899</name>
</gene>
<dbReference type="Proteomes" id="UP001378592">
    <property type="component" value="Unassembled WGS sequence"/>
</dbReference>
<evidence type="ECO:0008006" key="7">
    <source>
        <dbReference type="Google" id="ProtNLM"/>
    </source>
</evidence>
<keyword evidence="3" id="KW-0964">Secreted</keyword>